<dbReference type="Pfam" id="PF25917">
    <property type="entry name" value="BSH_RND"/>
    <property type="match status" value="1"/>
</dbReference>
<evidence type="ECO:0000256" key="5">
    <source>
        <dbReference type="ARBA" id="ARBA00023136"/>
    </source>
</evidence>
<dbReference type="STRING" id="497965.Cyan7822_3346"/>
<dbReference type="InterPro" id="IPR058624">
    <property type="entry name" value="MdtA-like_HH"/>
</dbReference>
<dbReference type="SUPFAM" id="SSF111369">
    <property type="entry name" value="HlyD-like secretion proteins"/>
    <property type="match status" value="2"/>
</dbReference>
<feature type="compositionally biased region" description="Polar residues" evidence="7">
    <location>
        <begin position="1"/>
        <end position="13"/>
    </location>
</feature>
<dbReference type="Gene3D" id="1.10.287.470">
    <property type="entry name" value="Helix hairpin bin"/>
    <property type="match status" value="2"/>
</dbReference>
<evidence type="ECO:0000256" key="2">
    <source>
        <dbReference type="ARBA" id="ARBA00009477"/>
    </source>
</evidence>
<evidence type="ECO:0000256" key="1">
    <source>
        <dbReference type="ARBA" id="ARBA00004167"/>
    </source>
</evidence>
<evidence type="ECO:0000259" key="9">
    <source>
        <dbReference type="Pfam" id="PF25876"/>
    </source>
</evidence>
<dbReference type="InterPro" id="IPR058625">
    <property type="entry name" value="MdtA-like_BSH"/>
</dbReference>
<dbReference type="EMBL" id="CP002198">
    <property type="protein sequence ID" value="ADN15296.1"/>
    <property type="molecule type" value="Genomic_DNA"/>
</dbReference>
<evidence type="ECO:0000256" key="8">
    <source>
        <dbReference type="SAM" id="Phobius"/>
    </source>
</evidence>
<dbReference type="Proteomes" id="UP000008206">
    <property type="component" value="Chromosome"/>
</dbReference>
<dbReference type="KEGG" id="cyj:Cyan7822_3346"/>
<feature type="domain" description="p-hydroxybenzoic acid efflux pump subunit AaeA-like beta-barrel" evidence="11">
    <location>
        <begin position="419"/>
        <end position="513"/>
    </location>
</feature>
<protein>
    <submittedName>
        <fullName evidence="12">Secretion protein HlyD family protein</fullName>
    </submittedName>
</protein>
<keyword evidence="5 8" id="KW-0472">Membrane</keyword>
<sequence length="518" mass="55722">MLTNPDSQPSQNFEPRKDKTMERSQTATLNGHNGHRPITEFQELPISALQRETAPQELPITALQRETAPQKEKETTPVPPPSPKKRKPVLLVLGLGIGASVLGMFGYQWWQNSLIHQETDDATVVGHIHPLASRVAGTVSEVRVDDNQQVRQGQILVKLDPQDYQVKVQQARAALENAKQQAQAAQSNINLAQENASASVTTAQGEVNKARAGITTAQAALAEAQSGVPTAQAAVEEAQAGVRSAQAQVAQASATVERTQTDYQRYTQLEQEGVIPRQQLDVAREAYRVAVAEQQTANQGVQQAKAKLARAQQGVLQAQAQVAQAQQGVTQAQAELASAIGNLQQAQAKGQQTQVNRAQYEAARAAISQSAANLKDAQLQLSYTNIVAPVSGTVGDKTVEVGQKIQAGTPLMAIVSNDYWVVANFKETQLRKMRPGQKVEIKIDAFGNHTFTGHLQSISPASGANFSLLPPDNATGNFTKIVQRIPVKVTFDPQSIKGYESRITPGMSAVVNVALDSD</sequence>
<feature type="transmembrane region" description="Helical" evidence="8">
    <location>
        <begin position="89"/>
        <end position="110"/>
    </location>
</feature>
<evidence type="ECO:0000259" key="11">
    <source>
        <dbReference type="Pfam" id="PF25963"/>
    </source>
</evidence>
<evidence type="ECO:0000313" key="12">
    <source>
        <dbReference type="EMBL" id="ADN15296.1"/>
    </source>
</evidence>
<dbReference type="Gene3D" id="2.40.30.170">
    <property type="match status" value="1"/>
</dbReference>
<accession>E0UDI3</accession>
<evidence type="ECO:0000256" key="6">
    <source>
        <dbReference type="SAM" id="Coils"/>
    </source>
</evidence>
<comment type="subcellular location">
    <subcellularLocation>
        <location evidence="1">Membrane</location>
        <topology evidence="1">Single-pass membrane protein</topology>
    </subcellularLocation>
</comment>
<evidence type="ECO:0000313" key="13">
    <source>
        <dbReference type="Proteomes" id="UP000008206"/>
    </source>
</evidence>
<feature type="coiled-coil region" evidence="6">
    <location>
        <begin position="165"/>
        <end position="195"/>
    </location>
</feature>
<evidence type="ECO:0000256" key="3">
    <source>
        <dbReference type="ARBA" id="ARBA00022692"/>
    </source>
</evidence>
<proteinExistence type="inferred from homology"/>
<dbReference type="Gene3D" id="2.40.50.100">
    <property type="match status" value="1"/>
</dbReference>
<feature type="coiled-coil region" evidence="6">
    <location>
        <begin position="235"/>
        <end position="262"/>
    </location>
</feature>
<comment type="similarity">
    <text evidence="2">Belongs to the membrane fusion protein (MFP) (TC 8.A.1) family.</text>
</comment>
<feature type="coiled-coil region" evidence="6">
    <location>
        <begin position="301"/>
        <end position="380"/>
    </location>
</feature>
<feature type="domain" description="Multidrug resistance protein MdtA-like barrel-sandwich hybrid" evidence="10">
    <location>
        <begin position="132"/>
        <end position="415"/>
    </location>
</feature>
<dbReference type="RefSeq" id="WP_013323365.1">
    <property type="nucleotide sequence ID" value="NC_014501.1"/>
</dbReference>
<keyword evidence="3 8" id="KW-0812">Transmembrane</keyword>
<dbReference type="PRINTS" id="PR01490">
    <property type="entry name" value="RTXTOXIND"/>
</dbReference>
<evidence type="ECO:0000256" key="4">
    <source>
        <dbReference type="ARBA" id="ARBA00022989"/>
    </source>
</evidence>
<name>E0UDI3_GLOV7</name>
<gene>
    <name evidence="12" type="ordered locus">Cyan7822_3346</name>
</gene>
<dbReference type="HOGENOM" id="CLU_018816_15_1_3"/>
<feature type="domain" description="Multidrug resistance protein MdtA-like alpha-helical hairpin" evidence="9">
    <location>
        <begin position="244"/>
        <end position="309"/>
    </location>
</feature>
<keyword evidence="6" id="KW-0175">Coiled coil</keyword>
<dbReference type="PANTHER" id="PTHR30386:SF26">
    <property type="entry name" value="TRANSPORT PROTEIN COMB"/>
    <property type="match status" value="1"/>
</dbReference>
<dbReference type="Pfam" id="PF25876">
    <property type="entry name" value="HH_MFP_RND"/>
    <property type="match status" value="1"/>
</dbReference>
<dbReference type="InterPro" id="IPR050739">
    <property type="entry name" value="MFP"/>
</dbReference>
<dbReference type="Pfam" id="PF25963">
    <property type="entry name" value="Beta-barrel_AAEA"/>
    <property type="match status" value="1"/>
</dbReference>
<dbReference type="AlphaFoldDB" id="E0UDI3"/>
<evidence type="ECO:0000256" key="7">
    <source>
        <dbReference type="SAM" id="MobiDB-lite"/>
    </source>
</evidence>
<feature type="region of interest" description="Disordered" evidence="7">
    <location>
        <begin position="1"/>
        <end position="86"/>
    </location>
</feature>
<reference evidence="13" key="1">
    <citation type="journal article" date="2011" name="MBio">
        <title>Novel metabolic attributes of the genus Cyanothece, comprising a group of unicellular nitrogen-fixing Cyanobacteria.</title>
        <authorList>
            <person name="Bandyopadhyay A."/>
            <person name="Elvitigala T."/>
            <person name="Welsh E."/>
            <person name="Stockel J."/>
            <person name="Liberton M."/>
            <person name="Min H."/>
            <person name="Sherman L.A."/>
            <person name="Pakrasi H.B."/>
        </authorList>
    </citation>
    <scope>NUCLEOTIDE SEQUENCE [LARGE SCALE GENOMIC DNA]</scope>
    <source>
        <strain evidence="13">PCC 7822</strain>
    </source>
</reference>
<dbReference type="eggNOG" id="COG1566">
    <property type="taxonomic scope" value="Bacteria"/>
</dbReference>
<dbReference type="PANTHER" id="PTHR30386">
    <property type="entry name" value="MEMBRANE FUSION SUBUNIT OF EMRAB-TOLC MULTIDRUG EFFLUX PUMP"/>
    <property type="match status" value="1"/>
</dbReference>
<keyword evidence="4 8" id="KW-1133">Transmembrane helix</keyword>
<dbReference type="InterPro" id="IPR058634">
    <property type="entry name" value="AaeA-lik-b-barrel"/>
</dbReference>
<evidence type="ECO:0000259" key="10">
    <source>
        <dbReference type="Pfam" id="PF25917"/>
    </source>
</evidence>
<organism evidence="12 13">
    <name type="scientific">Gloeothece verrucosa (strain PCC 7822)</name>
    <name type="common">Cyanothece sp. (strain PCC 7822)</name>
    <dbReference type="NCBI Taxonomy" id="497965"/>
    <lineage>
        <taxon>Bacteria</taxon>
        <taxon>Bacillati</taxon>
        <taxon>Cyanobacteriota</taxon>
        <taxon>Cyanophyceae</taxon>
        <taxon>Oscillatoriophycideae</taxon>
        <taxon>Chroococcales</taxon>
        <taxon>Aphanothecaceae</taxon>
        <taxon>Gloeothece</taxon>
        <taxon>Gloeothece verrucosa</taxon>
    </lineage>
</organism>
<keyword evidence="13" id="KW-1185">Reference proteome</keyword>
<dbReference type="GO" id="GO:0016020">
    <property type="term" value="C:membrane"/>
    <property type="evidence" value="ECO:0007669"/>
    <property type="project" value="UniProtKB-SubCell"/>
</dbReference>